<accession>A0AAW2Z6P0</accession>
<evidence type="ECO:0000256" key="9">
    <source>
        <dbReference type="SAM" id="Phobius"/>
    </source>
</evidence>
<keyword evidence="4 9" id="KW-0812">Transmembrane</keyword>
<reference evidence="11 12" key="1">
    <citation type="submission" date="2024-03" db="EMBL/GenBank/DDBJ databases">
        <title>The Acrasis kona genome and developmental transcriptomes reveal deep origins of eukaryotic multicellular pathways.</title>
        <authorList>
            <person name="Sheikh S."/>
            <person name="Fu C.-J."/>
            <person name="Brown M.W."/>
            <person name="Baldauf S.L."/>
        </authorList>
    </citation>
    <scope>NUCLEOTIDE SEQUENCE [LARGE SCALE GENOMIC DNA]</scope>
    <source>
        <strain evidence="11 12">ATCC MYA-3509</strain>
    </source>
</reference>
<dbReference type="GO" id="GO:0018279">
    <property type="term" value="P:protein N-linked glycosylation via asparagine"/>
    <property type="evidence" value="ECO:0007669"/>
    <property type="project" value="TreeGrafter"/>
</dbReference>
<comment type="function">
    <text evidence="1">Subunit of the oligosaccharyl transferase (OST) complex that catalyzes the initial transfer of a defined glycan (Glc(3)Man(9)GlcNAc(2) in eukaryotes) from the lipid carrier dolichol-pyrophosphate to an asparagine residue within an Asn-X-Ser/Thr consensus motif in nascent polypeptide chains, the first step in protein N-glycosylation. N-glycosylation occurs cotranslationally and the complex associates with the Sec61 complex at the channel-forming translocon complex that mediates protein translocation across the endoplasmic reticulum (ER). All subunits are required for a maximal enzyme activity.</text>
</comment>
<keyword evidence="8 9" id="KW-0472">Membrane</keyword>
<evidence type="ECO:0008006" key="13">
    <source>
        <dbReference type="Google" id="ProtNLM"/>
    </source>
</evidence>
<evidence type="ECO:0000256" key="2">
    <source>
        <dbReference type="ARBA" id="ARBA00004477"/>
    </source>
</evidence>
<evidence type="ECO:0000256" key="8">
    <source>
        <dbReference type="ARBA" id="ARBA00023136"/>
    </source>
</evidence>
<proteinExistence type="inferred from homology"/>
<evidence type="ECO:0000256" key="7">
    <source>
        <dbReference type="ARBA" id="ARBA00022989"/>
    </source>
</evidence>
<evidence type="ECO:0000256" key="6">
    <source>
        <dbReference type="ARBA" id="ARBA00022824"/>
    </source>
</evidence>
<dbReference type="GO" id="GO:0008250">
    <property type="term" value="C:oligosaccharyltransferase complex"/>
    <property type="evidence" value="ECO:0007669"/>
    <property type="project" value="TreeGrafter"/>
</dbReference>
<dbReference type="InterPro" id="IPR036249">
    <property type="entry name" value="Thioredoxin-like_sf"/>
</dbReference>
<feature type="chain" id="PRO_5043531352" description="Thioredoxin domain-containing protein" evidence="10">
    <location>
        <begin position="22"/>
        <end position="355"/>
    </location>
</feature>
<feature type="transmembrane region" description="Helical" evidence="9">
    <location>
        <begin position="199"/>
        <end position="220"/>
    </location>
</feature>
<keyword evidence="7 9" id="KW-1133">Transmembrane helix</keyword>
<dbReference type="SUPFAM" id="SSF52833">
    <property type="entry name" value="Thioredoxin-like"/>
    <property type="match status" value="1"/>
</dbReference>
<feature type="transmembrane region" description="Helical" evidence="9">
    <location>
        <begin position="227"/>
        <end position="248"/>
    </location>
</feature>
<dbReference type="EMBL" id="JAOPGA020001138">
    <property type="protein sequence ID" value="KAL0485471.1"/>
    <property type="molecule type" value="Genomic_DNA"/>
</dbReference>
<comment type="similarity">
    <text evidence="3">Belongs to the OST3/OST6 family.</text>
</comment>
<dbReference type="Gene3D" id="3.40.30.10">
    <property type="entry name" value="Glutaredoxin"/>
    <property type="match status" value="1"/>
</dbReference>
<gene>
    <name evidence="11" type="ORF">AKO1_011776</name>
</gene>
<evidence type="ECO:0000256" key="1">
    <source>
        <dbReference type="ARBA" id="ARBA00002791"/>
    </source>
</evidence>
<dbReference type="Pfam" id="PF04756">
    <property type="entry name" value="OST3_OST6"/>
    <property type="match status" value="1"/>
</dbReference>
<evidence type="ECO:0000256" key="4">
    <source>
        <dbReference type="ARBA" id="ARBA00022692"/>
    </source>
</evidence>
<dbReference type="PANTHER" id="PTHR12692">
    <property type="entry name" value="DOLICHYL-DIPHOSPHOOLIGOSACCHARIDE--PROTEIN GLYCOSYLTRANSFERASE-RELATED"/>
    <property type="match status" value="1"/>
</dbReference>
<protein>
    <recommendedName>
        <fullName evidence="13">Thioredoxin domain-containing protein</fullName>
    </recommendedName>
</protein>
<comment type="caution">
    <text evidence="11">The sequence shown here is derived from an EMBL/GenBank/DDBJ whole genome shotgun (WGS) entry which is preliminary data.</text>
</comment>
<dbReference type="Proteomes" id="UP001431209">
    <property type="component" value="Unassembled WGS sequence"/>
</dbReference>
<dbReference type="PANTHER" id="PTHR12692:SF0">
    <property type="entry name" value="GH11935P"/>
    <property type="match status" value="1"/>
</dbReference>
<feature type="transmembrane region" description="Helical" evidence="9">
    <location>
        <begin position="278"/>
        <end position="296"/>
    </location>
</feature>
<evidence type="ECO:0000256" key="5">
    <source>
        <dbReference type="ARBA" id="ARBA00022729"/>
    </source>
</evidence>
<evidence type="ECO:0000256" key="10">
    <source>
        <dbReference type="SAM" id="SignalP"/>
    </source>
</evidence>
<dbReference type="InterPro" id="IPR021149">
    <property type="entry name" value="OligosaccharylTrfase_OST3/OST6"/>
</dbReference>
<feature type="transmembrane region" description="Helical" evidence="9">
    <location>
        <begin position="308"/>
        <end position="331"/>
    </location>
</feature>
<keyword evidence="6" id="KW-0256">Endoplasmic reticulum</keyword>
<keyword evidence="12" id="KW-1185">Reference proteome</keyword>
<keyword evidence="5 10" id="KW-0732">Signal</keyword>
<evidence type="ECO:0000256" key="3">
    <source>
        <dbReference type="ARBA" id="ARBA00009561"/>
    </source>
</evidence>
<name>A0AAW2Z6P0_9EUKA</name>
<feature type="signal peptide" evidence="10">
    <location>
        <begin position="1"/>
        <end position="21"/>
    </location>
</feature>
<dbReference type="AlphaFoldDB" id="A0AAW2Z6P0"/>
<evidence type="ECO:0000313" key="11">
    <source>
        <dbReference type="EMBL" id="KAL0485471.1"/>
    </source>
</evidence>
<comment type="subcellular location">
    <subcellularLocation>
        <location evidence="2">Endoplasmic reticulum membrane</location>
        <topology evidence="2">Multi-pass membrane protein</topology>
    </subcellularLocation>
</comment>
<sequence>MSYSSLSILILLLCIISFSSQSEILEKAQARAFDKEQFLIKIRNINDYNKVFGEKDRANIVVFLTVGQDRIAQCPYCTVFRKVLILLAKKEVPKNSYRAVPLHFAFLEIDQETQQVAQRLGASHVPSMFLLNEESKTPITCDLSKQQIQDFIKQHTGYDDVDLTPEEISSVMQDSGVPQQNQPQGQPTPQIDFSVFKSVWAIGALLLSGIAIFYGGVFMLHLNRTTILTALSFIVLGASIGGTVYNMINNPPPFHYNPYNKELVIFYPEMRAQLVVEGYLSAAVMLVAAAAFIAITEYAPYVQDGSKFVSFFALIILFFGSFFALTVFFIFKSPSYLYDTPFAVWIQIINSMFSK</sequence>
<organism evidence="11 12">
    <name type="scientific">Acrasis kona</name>
    <dbReference type="NCBI Taxonomy" id="1008807"/>
    <lineage>
        <taxon>Eukaryota</taxon>
        <taxon>Discoba</taxon>
        <taxon>Heterolobosea</taxon>
        <taxon>Tetramitia</taxon>
        <taxon>Eutetramitia</taxon>
        <taxon>Acrasidae</taxon>
        <taxon>Acrasis</taxon>
    </lineage>
</organism>
<evidence type="ECO:0000313" key="12">
    <source>
        <dbReference type="Proteomes" id="UP001431209"/>
    </source>
</evidence>